<dbReference type="EMBL" id="CP061336">
    <property type="protein sequence ID" value="QNU68892.1"/>
    <property type="molecule type" value="Genomic_DNA"/>
</dbReference>
<protein>
    <submittedName>
        <fullName evidence="1">Uncharacterized protein</fullName>
    </submittedName>
</protein>
<evidence type="ECO:0000313" key="2">
    <source>
        <dbReference type="Proteomes" id="UP000306409"/>
    </source>
</evidence>
<name>A0A4U7JH36_9FIRM</name>
<keyword evidence="2" id="KW-1185">Reference proteome</keyword>
<organism evidence="1 2">
    <name type="scientific">Ruminiclostridium herbifermentans</name>
    <dbReference type="NCBI Taxonomy" id="2488810"/>
    <lineage>
        <taxon>Bacteria</taxon>
        <taxon>Bacillati</taxon>
        <taxon>Bacillota</taxon>
        <taxon>Clostridia</taxon>
        <taxon>Eubacteriales</taxon>
        <taxon>Oscillospiraceae</taxon>
        <taxon>Ruminiclostridium</taxon>
    </lineage>
</organism>
<reference evidence="1 2" key="1">
    <citation type="submission" date="2020-09" db="EMBL/GenBank/DDBJ databases">
        <title>Characterization and genome sequencing of Ruminiclostridium sp. nov. MA18.</title>
        <authorList>
            <person name="Rettenmaier R."/>
            <person name="Kowollik M.-L."/>
            <person name="Liebl W."/>
            <person name="Zverlov V."/>
        </authorList>
    </citation>
    <scope>NUCLEOTIDE SEQUENCE [LARGE SCALE GENOMIC DNA]</scope>
    <source>
        <strain evidence="1 2">MA18</strain>
    </source>
</reference>
<dbReference type="KEGG" id="rher:EHE19_013960"/>
<dbReference type="OrthoDB" id="1799049at2"/>
<dbReference type="Proteomes" id="UP000306409">
    <property type="component" value="Chromosome"/>
</dbReference>
<accession>A0A4U7JH36</accession>
<sequence>MRKFEGTQRIGLKDKDTKKVIAVYPKKPEGTDAQVEKSVKDWYYTTSCSAESVLENAFVDKISKDELKEYENSVGKVE</sequence>
<gene>
    <name evidence="1" type="ORF">EHE19_013960</name>
</gene>
<proteinExistence type="predicted"/>
<evidence type="ECO:0000313" key="1">
    <source>
        <dbReference type="EMBL" id="QNU68892.1"/>
    </source>
</evidence>
<dbReference type="AlphaFoldDB" id="A0A4U7JH36"/>